<gene>
    <name evidence="10" type="ORF">CPOL0286_LOCUS10033</name>
</gene>
<evidence type="ECO:0000313" key="10">
    <source>
        <dbReference type="EMBL" id="CAE2225916.1"/>
    </source>
</evidence>
<dbReference type="PANTHER" id="PTHR15614">
    <property type="entry name" value="INTRAFLAGELLAR TRANSPORT PROTEIN 81 HOMOLOG"/>
    <property type="match status" value="1"/>
</dbReference>
<keyword evidence="2" id="KW-0970">Cilium biogenesis/degradation</keyword>
<evidence type="ECO:0000256" key="6">
    <source>
        <dbReference type="ARBA" id="ARBA00043983"/>
    </source>
</evidence>
<evidence type="ECO:0000256" key="1">
    <source>
        <dbReference type="ARBA" id="ARBA00004138"/>
    </source>
</evidence>
<name>A0A7S4ID79_9EUKA</name>
<dbReference type="EMBL" id="HBKO01022157">
    <property type="protein sequence ID" value="CAE2225916.1"/>
    <property type="molecule type" value="Transcribed_RNA"/>
</dbReference>
<keyword evidence="3 7" id="KW-0175">Coiled coil</keyword>
<organism evidence="10">
    <name type="scientific">Prymnesium polylepis</name>
    <dbReference type="NCBI Taxonomy" id="72548"/>
    <lineage>
        <taxon>Eukaryota</taxon>
        <taxon>Haptista</taxon>
        <taxon>Haptophyta</taxon>
        <taxon>Prymnesiophyceae</taxon>
        <taxon>Prymnesiales</taxon>
        <taxon>Prymnesiaceae</taxon>
        <taxon>Prymnesium</taxon>
    </lineage>
</organism>
<evidence type="ECO:0000259" key="9">
    <source>
        <dbReference type="Pfam" id="PF18383"/>
    </source>
</evidence>
<dbReference type="GO" id="GO:0036064">
    <property type="term" value="C:ciliary basal body"/>
    <property type="evidence" value="ECO:0007669"/>
    <property type="project" value="TreeGrafter"/>
</dbReference>
<dbReference type="InterPro" id="IPR029600">
    <property type="entry name" value="IFT81"/>
</dbReference>
<keyword evidence="5" id="KW-0966">Cell projection</keyword>
<feature type="coiled-coil region" evidence="7">
    <location>
        <begin position="66"/>
        <end position="221"/>
    </location>
</feature>
<dbReference type="GO" id="GO:0042073">
    <property type="term" value="P:intraciliary transport"/>
    <property type="evidence" value="ECO:0007669"/>
    <property type="project" value="InterPro"/>
</dbReference>
<dbReference type="GO" id="GO:0060271">
    <property type="term" value="P:cilium assembly"/>
    <property type="evidence" value="ECO:0007669"/>
    <property type="project" value="InterPro"/>
</dbReference>
<feature type="coiled-coil region" evidence="7">
    <location>
        <begin position="381"/>
        <end position="426"/>
    </location>
</feature>
<evidence type="ECO:0000256" key="4">
    <source>
        <dbReference type="ARBA" id="ARBA00023069"/>
    </source>
</evidence>
<reference evidence="10" key="1">
    <citation type="submission" date="2021-01" db="EMBL/GenBank/DDBJ databases">
        <authorList>
            <person name="Corre E."/>
            <person name="Pelletier E."/>
            <person name="Niang G."/>
            <person name="Scheremetjew M."/>
            <person name="Finn R."/>
            <person name="Kale V."/>
            <person name="Holt S."/>
            <person name="Cochrane G."/>
            <person name="Meng A."/>
            <person name="Brown T."/>
            <person name="Cohen L."/>
        </authorList>
    </citation>
    <scope>NUCLEOTIDE SEQUENCE</scope>
    <source>
        <strain evidence="10">UIO037</strain>
    </source>
</reference>
<evidence type="ECO:0000256" key="3">
    <source>
        <dbReference type="ARBA" id="ARBA00023054"/>
    </source>
</evidence>
<protein>
    <recommendedName>
        <fullName evidence="9">IFT81 calponin homology domain-containing protein</fullName>
    </recommendedName>
</protein>
<accession>A0A7S4ID79</accession>
<sequence>MNVDNQVAKQALLHGDPRMIYPILTWMLQKMPELQKRAYLAKFLVNIDVPDHMFTDEEVVEVFQNYKDLQEEFKEVHKTSEKYKSQLISPHEIKKAIMQMEEDKGQLAQKVESLKGKLDSIENFDDMLQAAHQLRLQQDEQVKLQDRLKEQKAQLLQAEHRLNGLVATLNEKRASESGGADTTQLLQKLEREVMEMEHKVLETLPIEIQAKQRRLEELQQTLSEPTASDAEMAHMGQQQQMLMRAVNSLEERKRSQMNNPDDKLAMFRQQGNLVAKKKEQVIQRLNVVGRERIEIEAELSARAVDLDSIKGKPVLKGEDFRKYATELRSKTAQWKRMKAELAELRAEWGVLSRTEAILGSQDSQLSMSLGEAEARRGVAGFSQAQDQLEKVSQQKAEVDEVKGKTLENISQVVEEINSQIKSRKNRLAPQIKELRALRSKFQDLETDYLEKKGVYDNTKAGLESNFAKLQLEADAAEKDCAHEETHAISYQNMIAIEQVKVQRMNDERANKFSRTMPDGTTVHSYRELYAAKIKQQEALSKKLRDEQKRIKEHHAPNAKQVSMFKDLHKLLRCKVESQQRARAEANDMIAANQQDTNVFTMPETDDTPVGGEQFGEGGGF</sequence>
<comment type="similarity">
    <text evidence="6">Belongs to the IFT81 family.</text>
</comment>
<proteinExistence type="inferred from homology"/>
<dbReference type="PANTHER" id="PTHR15614:SF2">
    <property type="entry name" value="INTRAFLAGELLAR TRANSPORT PROTEIN 81 HOMOLOG"/>
    <property type="match status" value="1"/>
</dbReference>
<dbReference type="InterPro" id="IPR041146">
    <property type="entry name" value="IFT81_CH"/>
</dbReference>
<dbReference type="Pfam" id="PF18383">
    <property type="entry name" value="IFT81_CH"/>
    <property type="match status" value="1"/>
</dbReference>
<feature type="coiled-coil region" evidence="7">
    <location>
        <begin position="526"/>
        <end position="553"/>
    </location>
</feature>
<feature type="domain" description="IFT81 calponin homology" evidence="9">
    <location>
        <begin position="4"/>
        <end position="48"/>
    </location>
</feature>
<dbReference type="GO" id="GO:0015631">
    <property type="term" value="F:tubulin binding"/>
    <property type="evidence" value="ECO:0007669"/>
    <property type="project" value="InterPro"/>
</dbReference>
<comment type="subcellular location">
    <subcellularLocation>
        <location evidence="1">Cell projection</location>
        <location evidence="1">Cilium</location>
    </subcellularLocation>
</comment>
<evidence type="ECO:0000256" key="5">
    <source>
        <dbReference type="ARBA" id="ARBA00023273"/>
    </source>
</evidence>
<dbReference type="InterPro" id="IPR043016">
    <property type="entry name" value="IFT81_N_sf"/>
</dbReference>
<keyword evidence="4" id="KW-0969">Cilium</keyword>
<dbReference type="GO" id="GO:0030992">
    <property type="term" value="C:intraciliary transport particle B"/>
    <property type="evidence" value="ECO:0007669"/>
    <property type="project" value="InterPro"/>
</dbReference>
<evidence type="ECO:0000256" key="7">
    <source>
        <dbReference type="SAM" id="Coils"/>
    </source>
</evidence>
<dbReference type="AlphaFoldDB" id="A0A7S4ID79"/>
<dbReference type="Gene3D" id="1.10.418.70">
    <property type="entry name" value="Intraflagellar transport protein 81, N-terminal domain"/>
    <property type="match status" value="1"/>
</dbReference>
<evidence type="ECO:0000256" key="2">
    <source>
        <dbReference type="ARBA" id="ARBA00022794"/>
    </source>
</evidence>
<feature type="region of interest" description="Disordered" evidence="8">
    <location>
        <begin position="599"/>
        <end position="620"/>
    </location>
</feature>
<evidence type="ECO:0000256" key="8">
    <source>
        <dbReference type="SAM" id="MobiDB-lite"/>
    </source>
</evidence>